<dbReference type="InterPro" id="IPR005839">
    <property type="entry name" value="Methylthiotransferase"/>
</dbReference>
<dbReference type="Pfam" id="PF04055">
    <property type="entry name" value="Radical_SAM"/>
    <property type="match status" value="1"/>
</dbReference>
<dbReference type="Proteomes" id="UP000008312">
    <property type="component" value="Unassembled WGS sequence"/>
</dbReference>
<dbReference type="PROSITE" id="PS51449">
    <property type="entry name" value="MTTASE_N"/>
    <property type="match status" value="1"/>
</dbReference>
<dbReference type="EC" id="2.8.4.5" evidence="4"/>
<dbReference type="SMART" id="SM00729">
    <property type="entry name" value="Elp3"/>
    <property type="match status" value="1"/>
</dbReference>
<dbReference type="GeneID" id="24920104"/>
<comment type="catalytic activity">
    <reaction evidence="14">
        <text>N(6)-L-threonylcarbamoyladenosine(37) in tRNA + (sulfur carrier)-SH + AH2 + 2 S-adenosyl-L-methionine = 2-methylsulfanyl-N(6)-L-threonylcarbamoyladenosine(37) in tRNA + (sulfur carrier)-H + 5'-deoxyadenosine + L-methionine + A + S-adenosyl-L-homocysteine + 2 H(+)</text>
        <dbReference type="Rhea" id="RHEA:37075"/>
        <dbReference type="Rhea" id="RHEA-COMP:10163"/>
        <dbReference type="Rhea" id="RHEA-COMP:11092"/>
        <dbReference type="Rhea" id="RHEA-COMP:14737"/>
        <dbReference type="Rhea" id="RHEA-COMP:14739"/>
        <dbReference type="ChEBI" id="CHEBI:13193"/>
        <dbReference type="ChEBI" id="CHEBI:15378"/>
        <dbReference type="ChEBI" id="CHEBI:17319"/>
        <dbReference type="ChEBI" id="CHEBI:17499"/>
        <dbReference type="ChEBI" id="CHEBI:29917"/>
        <dbReference type="ChEBI" id="CHEBI:57844"/>
        <dbReference type="ChEBI" id="CHEBI:57856"/>
        <dbReference type="ChEBI" id="CHEBI:59789"/>
        <dbReference type="ChEBI" id="CHEBI:64428"/>
        <dbReference type="ChEBI" id="CHEBI:74418"/>
        <dbReference type="ChEBI" id="CHEBI:74420"/>
        <dbReference type="EC" id="2.8.4.5"/>
    </reaction>
</comment>
<evidence type="ECO:0000313" key="19">
    <source>
        <dbReference type="Proteomes" id="UP000008312"/>
    </source>
</evidence>
<evidence type="ECO:0000259" key="16">
    <source>
        <dbReference type="PROSITE" id="PS51449"/>
    </source>
</evidence>
<dbReference type="GO" id="GO:0035598">
    <property type="term" value="F:tRNA (N(6)-L-threonylcarbamoyladenosine(37)-C(2))-methylthiotransferase activity"/>
    <property type="evidence" value="ECO:0007669"/>
    <property type="project" value="UniProtKB-EC"/>
</dbReference>
<evidence type="ECO:0000256" key="1">
    <source>
        <dbReference type="ARBA" id="ARBA00001966"/>
    </source>
</evidence>
<dbReference type="PROSITE" id="PS50926">
    <property type="entry name" value="TRAM"/>
    <property type="match status" value="1"/>
</dbReference>
<keyword evidence="6" id="KW-0004">4Fe-4S</keyword>
<keyword evidence="10" id="KW-0479">Metal-binding</keyword>
<evidence type="ECO:0000256" key="8">
    <source>
        <dbReference type="ARBA" id="ARBA00022691"/>
    </source>
</evidence>
<sequence>MAVSPFIYIACDISPEHTNAAAAPFRSEFFWNPDAKTVYVHTFGCSHNISDGETMKGVLAQGGYNITSKKEEADVWVINTCTVRDKSIQSFRTLYNEAKKTGKKLVVAGCMLEADPSLSSEFHADATLGVRQIAQIKETVDSLFFPPTHHFVSPSDEIPSLQLPKIRKDEGVEIIPISLGCLGACTFCQTRLARGKLWSYPIDEIIKRVHAAKVNGISEIWLTSEDTGAYGMDRNSSLMELLDRIRSEVEDSNVMVKIGMTNPPFLKPMLEPLSTILNHKNFYSYLHIPVQSGSDAVLKRMNRKYQVSDFREICSFLSQHVPGITLSTDIIVGFPYESAEDHAKTMQLLRDLNLNIVHYSRYYPRPHTLAARYEQLPIDVVKSRVKELSDWFKALHPYDELVGKEMDVWVSNEKTGDYRCCHTKNYTKVLIVDSKEFAAGDVVRVKCVEAQRFHVKARIVEKNGN</sequence>
<comment type="similarity">
    <text evidence="3">Belongs to the methylthiotransferase family. CDKAL1 subfamily.</text>
</comment>
<evidence type="ECO:0000256" key="14">
    <source>
        <dbReference type="ARBA" id="ARBA00051661"/>
    </source>
</evidence>
<dbReference type="Gene3D" id="3.40.50.12160">
    <property type="entry name" value="Methylthiotransferase, N-terminal domain"/>
    <property type="match status" value="1"/>
</dbReference>
<feature type="domain" description="TRAM" evidence="15">
    <location>
        <begin position="399"/>
        <end position="461"/>
    </location>
</feature>
<keyword evidence="11" id="KW-0408">Iron</keyword>
<comment type="cofactor">
    <cofactor evidence="1">
        <name>[4Fe-4S] cluster</name>
        <dbReference type="ChEBI" id="CHEBI:49883"/>
    </cofactor>
</comment>
<evidence type="ECO:0000259" key="17">
    <source>
        <dbReference type="PROSITE" id="PS51918"/>
    </source>
</evidence>
<dbReference type="PROSITE" id="PS01278">
    <property type="entry name" value="MTTASE_RADICAL"/>
    <property type="match status" value="1"/>
</dbReference>
<dbReference type="InterPro" id="IPR058240">
    <property type="entry name" value="rSAM_sf"/>
</dbReference>
<protein>
    <recommendedName>
        <fullName evidence="5">Threonylcarbamoyladenosine tRNA methylthiotransferase</fullName>
        <ecNumber evidence="4">2.8.4.5</ecNumber>
    </recommendedName>
    <alternativeName>
        <fullName evidence="13">tRNA-t(6)A37 methylthiotransferase</fullName>
    </alternativeName>
</protein>
<dbReference type="AlphaFoldDB" id="D8M4P5"/>
<proteinExistence type="inferred from homology"/>
<evidence type="ECO:0000256" key="6">
    <source>
        <dbReference type="ARBA" id="ARBA00022485"/>
    </source>
</evidence>
<dbReference type="InterPro" id="IPR006466">
    <property type="entry name" value="MiaB-like_arc_euk"/>
</dbReference>
<dbReference type="InterPro" id="IPR013848">
    <property type="entry name" value="Methylthiotransferase_N"/>
</dbReference>
<evidence type="ECO:0000256" key="9">
    <source>
        <dbReference type="ARBA" id="ARBA00022694"/>
    </source>
</evidence>
<organism evidence="18">
    <name type="scientific">Blastocystis hominis</name>
    <dbReference type="NCBI Taxonomy" id="12968"/>
    <lineage>
        <taxon>Eukaryota</taxon>
        <taxon>Sar</taxon>
        <taxon>Stramenopiles</taxon>
        <taxon>Bigyra</taxon>
        <taxon>Opalozoa</taxon>
        <taxon>Opalinata</taxon>
        <taxon>Blastocystidae</taxon>
        <taxon>Blastocystis</taxon>
    </lineage>
</organism>
<keyword evidence="8" id="KW-0949">S-adenosyl-L-methionine</keyword>
<evidence type="ECO:0000256" key="2">
    <source>
        <dbReference type="ARBA" id="ARBA00002399"/>
    </source>
</evidence>
<dbReference type="InterPro" id="IPR023404">
    <property type="entry name" value="rSAM_horseshoe"/>
</dbReference>
<keyword evidence="12" id="KW-0411">Iron-sulfur</keyword>
<evidence type="ECO:0000256" key="10">
    <source>
        <dbReference type="ARBA" id="ARBA00022723"/>
    </source>
</evidence>
<name>D8M4P5_BLAHO</name>
<gene>
    <name evidence="18" type="ORF">GSBLH_T00002977001</name>
</gene>
<comment type="function">
    <text evidence="2">Catalyzes the methylthiolation of N6-threonylcarbamoyladenosine (t(6)A), leading to the formation of 2-methylthio-N6-threonylcarbamoyladenosine (ms(2)t(6)A) at position 37 in tRNAs that read codons beginning with adenine.</text>
</comment>
<dbReference type="OrthoDB" id="1730074at2759"/>
<dbReference type="SUPFAM" id="SSF102114">
    <property type="entry name" value="Radical SAM enzymes"/>
    <property type="match status" value="1"/>
</dbReference>
<reference evidence="18" key="1">
    <citation type="submission" date="2010-02" db="EMBL/GenBank/DDBJ databases">
        <title>Sequencing and annotation of the Blastocystis hominis genome.</title>
        <authorList>
            <person name="Wincker P."/>
        </authorList>
    </citation>
    <scope>NUCLEOTIDE SEQUENCE</scope>
    <source>
        <strain evidence="18">Singapore isolate B</strain>
    </source>
</reference>
<evidence type="ECO:0000259" key="15">
    <source>
        <dbReference type="PROSITE" id="PS50926"/>
    </source>
</evidence>
<dbReference type="InterPro" id="IPR007197">
    <property type="entry name" value="rSAM"/>
</dbReference>
<dbReference type="CDD" id="cd01335">
    <property type="entry name" value="Radical_SAM"/>
    <property type="match status" value="1"/>
</dbReference>
<dbReference type="InterPro" id="IPR002792">
    <property type="entry name" value="TRAM_dom"/>
</dbReference>
<keyword evidence="9" id="KW-0819">tRNA processing</keyword>
<dbReference type="RefSeq" id="XP_012897082.1">
    <property type="nucleotide sequence ID" value="XM_013041628.1"/>
</dbReference>
<keyword evidence="7" id="KW-0808">Transferase</keyword>
<evidence type="ECO:0000256" key="13">
    <source>
        <dbReference type="ARBA" id="ARBA00031213"/>
    </source>
</evidence>
<accession>D8M4P5</accession>
<evidence type="ECO:0000256" key="7">
    <source>
        <dbReference type="ARBA" id="ARBA00022679"/>
    </source>
</evidence>
<feature type="domain" description="Radical SAM core" evidence="17">
    <location>
        <begin position="167"/>
        <end position="399"/>
    </location>
</feature>
<dbReference type="NCBIfam" id="TIGR01578">
    <property type="entry name" value="MiaB-like-B"/>
    <property type="match status" value="1"/>
</dbReference>
<dbReference type="FunFam" id="3.80.30.20:FF:000002">
    <property type="entry name" value="threonylcarbamoyladenosine tRNA methylthiotransferase isoform X2"/>
    <property type="match status" value="1"/>
</dbReference>
<evidence type="ECO:0000256" key="11">
    <source>
        <dbReference type="ARBA" id="ARBA00023004"/>
    </source>
</evidence>
<dbReference type="GO" id="GO:0051539">
    <property type="term" value="F:4 iron, 4 sulfur cluster binding"/>
    <property type="evidence" value="ECO:0007669"/>
    <property type="project" value="UniProtKB-KW"/>
</dbReference>
<dbReference type="GO" id="GO:0005783">
    <property type="term" value="C:endoplasmic reticulum"/>
    <property type="evidence" value="ECO:0007669"/>
    <property type="project" value="TreeGrafter"/>
</dbReference>
<dbReference type="InterPro" id="IPR006638">
    <property type="entry name" value="Elp3/MiaA/NifB-like_rSAM"/>
</dbReference>
<evidence type="ECO:0000313" key="18">
    <source>
        <dbReference type="EMBL" id="CBK23034.2"/>
    </source>
</evidence>
<dbReference type="FunFam" id="3.40.50.12160:FF:000003">
    <property type="entry name" value="CDK5 regulatory subunit-associated protein 1"/>
    <property type="match status" value="1"/>
</dbReference>
<keyword evidence="19" id="KW-1185">Reference proteome</keyword>
<dbReference type="SFLD" id="SFLDG01082">
    <property type="entry name" value="B12-binding_domain_containing"/>
    <property type="match status" value="1"/>
</dbReference>
<evidence type="ECO:0000256" key="3">
    <source>
        <dbReference type="ARBA" id="ARBA00008616"/>
    </source>
</evidence>
<dbReference type="EMBL" id="FN668654">
    <property type="protein sequence ID" value="CBK23034.2"/>
    <property type="molecule type" value="Genomic_DNA"/>
</dbReference>
<dbReference type="GO" id="GO:0046872">
    <property type="term" value="F:metal ion binding"/>
    <property type="evidence" value="ECO:0007669"/>
    <property type="project" value="UniProtKB-KW"/>
</dbReference>
<evidence type="ECO:0000256" key="5">
    <source>
        <dbReference type="ARBA" id="ARBA00018810"/>
    </source>
</evidence>
<dbReference type="Pfam" id="PF00919">
    <property type="entry name" value="UPF0004"/>
    <property type="match status" value="1"/>
</dbReference>
<evidence type="ECO:0000256" key="12">
    <source>
        <dbReference type="ARBA" id="ARBA00023014"/>
    </source>
</evidence>
<dbReference type="NCBIfam" id="TIGR00089">
    <property type="entry name" value="MiaB/RimO family radical SAM methylthiotransferase"/>
    <property type="match status" value="1"/>
</dbReference>
<dbReference type="Gene3D" id="3.80.30.20">
    <property type="entry name" value="tm_1862 like domain"/>
    <property type="match status" value="1"/>
</dbReference>
<dbReference type="PROSITE" id="PS51918">
    <property type="entry name" value="RADICAL_SAM"/>
    <property type="match status" value="1"/>
</dbReference>
<feature type="domain" description="MTTase N-terminal" evidence="16">
    <location>
        <begin position="36"/>
        <end position="145"/>
    </location>
</feature>
<dbReference type="InterPro" id="IPR020612">
    <property type="entry name" value="Methylthiotransferase_CS"/>
</dbReference>
<dbReference type="PANTHER" id="PTHR11918:SF45">
    <property type="entry name" value="THREONYLCARBAMOYLADENOSINE TRNA METHYLTHIOTRANSFERASE"/>
    <property type="match status" value="1"/>
</dbReference>
<evidence type="ECO:0000256" key="4">
    <source>
        <dbReference type="ARBA" id="ARBA00013273"/>
    </source>
</evidence>
<dbReference type="InParanoid" id="D8M4P5"/>
<dbReference type="InterPro" id="IPR038135">
    <property type="entry name" value="Methylthiotransferase_N_sf"/>
</dbReference>
<dbReference type="SFLD" id="SFLDS00029">
    <property type="entry name" value="Radical_SAM"/>
    <property type="match status" value="1"/>
</dbReference>
<dbReference type="PANTHER" id="PTHR11918">
    <property type="entry name" value="RADICAL SAM PROTEINS"/>
    <property type="match status" value="1"/>
</dbReference>